<dbReference type="Proteomes" id="UP000632377">
    <property type="component" value="Unassembled WGS sequence"/>
</dbReference>
<reference evidence="2 3" key="1">
    <citation type="submission" date="2021-01" db="EMBL/GenBank/DDBJ databases">
        <title>Genome public.</title>
        <authorList>
            <person name="Liu C."/>
            <person name="Sun Q."/>
        </authorList>
    </citation>
    <scope>NUCLEOTIDE SEQUENCE [LARGE SCALE GENOMIC DNA]</scope>
    <source>
        <strain evidence="2 3">YIM B02515</strain>
    </source>
</reference>
<comment type="caution">
    <text evidence="2">The sequence shown here is derived from an EMBL/GenBank/DDBJ whole genome shotgun (WGS) entry which is preliminary data.</text>
</comment>
<sequence>MFTFILFLIMCTACFGIYVFFSNKIALLRKQNMILANQNTELRIKLKDLLKAQSINKSKPSSETSILNIIETKYTDVNE</sequence>
<dbReference type="RefSeq" id="WP_202749165.1">
    <property type="nucleotide sequence ID" value="NZ_JAESWC010000004.1"/>
</dbReference>
<protein>
    <submittedName>
        <fullName evidence="2">Uncharacterized protein</fullName>
    </submittedName>
</protein>
<keyword evidence="3" id="KW-1185">Reference proteome</keyword>
<keyword evidence="1" id="KW-0472">Membrane</keyword>
<keyword evidence="1" id="KW-1133">Transmembrane helix</keyword>
<gene>
    <name evidence="2" type="ORF">JK636_11665</name>
</gene>
<evidence type="ECO:0000313" key="2">
    <source>
        <dbReference type="EMBL" id="MBL4936418.1"/>
    </source>
</evidence>
<feature type="transmembrane region" description="Helical" evidence="1">
    <location>
        <begin position="6"/>
        <end position="27"/>
    </location>
</feature>
<name>A0ABS1TAP5_9CLOT</name>
<organism evidence="2 3">
    <name type="scientific">Clostridium rhizosphaerae</name>
    <dbReference type="NCBI Taxonomy" id="2803861"/>
    <lineage>
        <taxon>Bacteria</taxon>
        <taxon>Bacillati</taxon>
        <taxon>Bacillota</taxon>
        <taxon>Clostridia</taxon>
        <taxon>Eubacteriales</taxon>
        <taxon>Clostridiaceae</taxon>
        <taxon>Clostridium</taxon>
    </lineage>
</organism>
<evidence type="ECO:0000256" key="1">
    <source>
        <dbReference type="SAM" id="Phobius"/>
    </source>
</evidence>
<keyword evidence="1" id="KW-0812">Transmembrane</keyword>
<proteinExistence type="predicted"/>
<dbReference type="EMBL" id="JAESWC010000004">
    <property type="protein sequence ID" value="MBL4936418.1"/>
    <property type="molecule type" value="Genomic_DNA"/>
</dbReference>
<accession>A0ABS1TAP5</accession>
<evidence type="ECO:0000313" key="3">
    <source>
        <dbReference type="Proteomes" id="UP000632377"/>
    </source>
</evidence>